<protein>
    <submittedName>
        <fullName evidence="2">Uncharacterized protein</fullName>
    </submittedName>
</protein>
<organism evidence="2 3">
    <name type="scientific">Alligator mississippiensis</name>
    <name type="common">American alligator</name>
    <dbReference type="NCBI Taxonomy" id="8496"/>
    <lineage>
        <taxon>Eukaryota</taxon>
        <taxon>Metazoa</taxon>
        <taxon>Chordata</taxon>
        <taxon>Craniata</taxon>
        <taxon>Vertebrata</taxon>
        <taxon>Euteleostomi</taxon>
        <taxon>Archelosauria</taxon>
        <taxon>Archosauria</taxon>
        <taxon>Crocodylia</taxon>
        <taxon>Alligatoridae</taxon>
        <taxon>Alligatorinae</taxon>
        <taxon>Alligator</taxon>
    </lineage>
</organism>
<reference evidence="2 3" key="1">
    <citation type="journal article" date="2012" name="Genome Biol.">
        <title>Sequencing three crocodilian genomes to illuminate the evolution of archosaurs and amniotes.</title>
        <authorList>
            <person name="St John J.A."/>
            <person name="Braun E.L."/>
            <person name="Isberg S.R."/>
            <person name="Miles L.G."/>
            <person name="Chong A.Y."/>
            <person name="Gongora J."/>
            <person name="Dalzell P."/>
            <person name="Moran C."/>
            <person name="Bed'hom B."/>
            <person name="Abzhanov A."/>
            <person name="Burgess S.C."/>
            <person name="Cooksey A.M."/>
            <person name="Castoe T.A."/>
            <person name="Crawford N.G."/>
            <person name="Densmore L.D."/>
            <person name="Drew J.C."/>
            <person name="Edwards S.V."/>
            <person name="Faircloth B.C."/>
            <person name="Fujita M.K."/>
            <person name="Greenwold M.J."/>
            <person name="Hoffmann F.G."/>
            <person name="Howard J.M."/>
            <person name="Iguchi T."/>
            <person name="Janes D.E."/>
            <person name="Khan S.Y."/>
            <person name="Kohno S."/>
            <person name="de Koning A.J."/>
            <person name="Lance S.L."/>
            <person name="McCarthy F.M."/>
            <person name="McCormack J.E."/>
            <person name="Merchant M.E."/>
            <person name="Peterson D.G."/>
            <person name="Pollock D.D."/>
            <person name="Pourmand N."/>
            <person name="Raney B.J."/>
            <person name="Roessler K.A."/>
            <person name="Sanford J.R."/>
            <person name="Sawyer R.H."/>
            <person name="Schmidt C.J."/>
            <person name="Triplett E.W."/>
            <person name="Tuberville T.D."/>
            <person name="Venegas-Anaya M."/>
            <person name="Howard J.T."/>
            <person name="Jarvis E.D."/>
            <person name="Guillette L.J.Jr."/>
            <person name="Glenn T.C."/>
            <person name="Green R.E."/>
            <person name="Ray D.A."/>
        </authorList>
    </citation>
    <scope>NUCLEOTIDE SEQUENCE [LARGE SCALE GENOMIC DNA]</scope>
    <source>
        <strain evidence="2">KSC_2009_1</strain>
    </source>
</reference>
<evidence type="ECO:0000256" key="1">
    <source>
        <dbReference type="SAM" id="MobiDB-lite"/>
    </source>
</evidence>
<keyword evidence="3" id="KW-1185">Reference proteome</keyword>
<sequence>MQCPGLILKLLAQPKQKESPGQMHQLSSGEPSMCIGPDQWTEKKATASISPRSSLDWIRKSSVPLPSVWSVAFQSSSCLLIRDRLEPHGLSPGDATPETAPLKSEELSCRDSGSIPREDLATCRQGRSG</sequence>
<evidence type="ECO:0000313" key="2">
    <source>
        <dbReference type="EMBL" id="KYO25729.1"/>
    </source>
</evidence>
<feature type="region of interest" description="Disordered" evidence="1">
    <location>
        <begin position="12"/>
        <end position="47"/>
    </location>
</feature>
<proteinExistence type="predicted"/>
<dbReference type="AlphaFoldDB" id="A0A151MMS0"/>
<name>A0A151MMS0_ALLMI</name>
<feature type="region of interest" description="Disordered" evidence="1">
    <location>
        <begin position="86"/>
        <end position="129"/>
    </location>
</feature>
<dbReference type="Proteomes" id="UP000050525">
    <property type="component" value="Unassembled WGS sequence"/>
</dbReference>
<dbReference type="EMBL" id="AKHW03005669">
    <property type="protein sequence ID" value="KYO25729.1"/>
    <property type="molecule type" value="Genomic_DNA"/>
</dbReference>
<comment type="caution">
    <text evidence="2">The sequence shown here is derived from an EMBL/GenBank/DDBJ whole genome shotgun (WGS) entry which is preliminary data.</text>
</comment>
<evidence type="ECO:0000313" key="3">
    <source>
        <dbReference type="Proteomes" id="UP000050525"/>
    </source>
</evidence>
<accession>A0A151MMS0</accession>
<gene>
    <name evidence="2" type="ORF">Y1Q_0023559</name>
</gene>